<dbReference type="HOGENOM" id="CLU_1128331_0_0_4"/>
<sequence>MESGFFTQIDTAREGETFVLPGRESIIVSHQISANYMAPDLHTEAMGFRATAFRRDDQLPMAYVEFDVIRAKSGCNVDDESFVNACDTVNGTLSALANAVLESSIHGIHTVFSRGPLLHLSRLEVRGDCAGHGVGALLGLTSLQWLQRETKAVLLLLQPFPLQFESCAPSHDSPDRAKFEASYAEAESRLTKFYEQTFGVQRARPGEAYLMAALGGFELAVDDYGWSLCHPEEEGIDGK</sequence>
<geneLocation type="plasmid" evidence="1 2">
    <name>pBVIE01</name>
</geneLocation>
<proteinExistence type="predicted"/>
<dbReference type="Proteomes" id="UP000002287">
    <property type="component" value="Plasmid pBVIE01"/>
</dbReference>
<evidence type="ECO:0000313" key="1">
    <source>
        <dbReference type="EMBL" id="ABO59855.1"/>
    </source>
</evidence>
<reference evidence="1 2" key="1">
    <citation type="submission" date="2007-03" db="EMBL/GenBank/DDBJ databases">
        <title>Complete sequence of plasmid pBVIE01 of Burkholderia vietnamiensis G4.</title>
        <authorList>
            <consortium name="US DOE Joint Genome Institute"/>
            <person name="Copeland A."/>
            <person name="Lucas S."/>
            <person name="Lapidus A."/>
            <person name="Barry K."/>
            <person name="Detter J.C."/>
            <person name="Glavina del Rio T."/>
            <person name="Hammon N."/>
            <person name="Israni S."/>
            <person name="Dalin E."/>
            <person name="Tice H."/>
            <person name="Pitluck S."/>
            <person name="Chain P."/>
            <person name="Malfatti S."/>
            <person name="Shin M."/>
            <person name="Vergez L."/>
            <person name="Schmutz J."/>
            <person name="Larimer F."/>
            <person name="Land M."/>
            <person name="Hauser L."/>
            <person name="Kyrpides N."/>
            <person name="Tiedje J."/>
            <person name="Richardson P."/>
        </authorList>
    </citation>
    <scope>NUCLEOTIDE SEQUENCE [LARGE SCALE GENOMIC DNA]</scope>
    <source>
        <strain evidence="2">G4 / LMG 22486</strain>
        <plasmid evidence="1 2">pBVIE01</plasmid>
    </source>
</reference>
<protein>
    <submittedName>
        <fullName evidence="1">Uncharacterized protein</fullName>
    </submittedName>
</protein>
<accession>A4JUA2</accession>
<dbReference type="AlphaFoldDB" id="A4JUA2"/>
<dbReference type="KEGG" id="bvi:Bcep1808_6969"/>
<organism evidence="1 2">
    <name type="scientific">Burkholderia vietnamiensis (strain G4 / LMG 22486)</name>
    <name type="common">Burkholderia cepacia (strain R1808)</name>
    <dbReference type="NCBI Taxonomy" id="269482"/>
    <lineage>
        <taxon>Bacteria</taxon>
        <taxon>Pseudomonadati</taxon>
        <taxon>Pseudomonadota</taxon>
        <taxon>Betaproteobacteria</taxon>
        <taxon>Burkholderiales</taxon>
        <taxon>Burkholderiaceae</taxon>
        <taxon>Burkholderia</taxon>
        <taxon>Burkholderia cepacia complex</taxon>
    </lineage>
</organism>
<gene>
    <name evidence="1" type="ordered locus">Bcep1808_6969</name>
</gene>
<name>A4JUA2_BURVG</name>
<dbReference type="EMBL" id="CP000617">
    <property type="protein sequence ID" value="ABO59855.1"/>
    <property type="molecule type" value="Genomic_DNA"/>
</dbReference>
<keyword evidence="1" id="KW-0614">Plasmid</keyword>
<evidence type="ECO:0000313" key="2">
    <source>
        <dbReference type="Proteomes" id="UP000002287"/>
    </source>
</evidence>